<evidence type="ECO:0000256" key="7">
    <source>
        <dbReference type="ARBA" id="ARBA00023136"/>
    </source>
</evidence>
<sequence>MIDKQSRQTFPILVLITVASLFVYFVIVTTRTVYSFDESYTMALIRYSFVDIWRITSLDVHPPLYYFMLKSFTFIFGETQLAARVFSWLAVVGIFLLGLFPIRRFWGDGVCLCFILLMSILPVIQFLVVDIRMYSWVMFFITAASLSAYSIFIKPKMSVYAILVFTTLCASYIQYYGFVGSMVIFFLLFIALFLSNQRHSWTRLIPFFLLFLISFSFWLPALITQIRAVDMHFWITSITPKDILLFIYYTFSPKEPAHPYLIFTLPQMAVVLSIMLIFIGLILIEVVRLYKQKEFRETILTAMCFALVFVLTISFALLYSYIKSPVIIPRYTTTVLGPMLIAVSIGSAQILKREKERYLIFIFFGLLTVLGITRFFAEDRYNEEILKEDREMRKFISNETQTKRAFISTLNAAGTLGMFSVNYPSNLFFVYSPRKNRGSLRPFHLIEVNRLPEDFDFFYIRNRYLPTDTVGPKQDLYFRSKIKQHYIITDSLIQYERSIYKFRTIHRDRENISD</sequence>
<dbReference type="PANTHER" id="PTHR33908:SF11">
    <property type="entry name" value="MEMBRANE PROTEIN"/>
    <property type="match status" value="1"/>
</dbReference>
<dbReference type="GO" id="GO:0016763">
    <property type="term" value="F:pentosyltransferase activity"/>
    <property type="evidence" value="ECO:0007669"/>
    <property type="project" value="TreeGrafter"/>
</dbReference>
<feature type="transmembrane region" description="Helical" evidence="8">
    <location>
        <begin position="204"/>
        <end position="224"/>
    </location>
</feature>
<evidence type="ECO:0008006" key="11">
    <source>
        <dbReference type="Google" id="ProtNLM"/>
    </source>
</evidence>
<feature type="transmembrane region" description="Helical" evidence="8">
    <location>
        <begin position="358"/>
        <end position="377"/>
    </location>
</feature>
<feature type="transmembrane region" description="Helical" evidence="8">
    <location>
        <begin position="231"/>
        <end position="251"/>
    </location>
</feature>
<dbReference type="Proteomes" id="UP000297861">
    <property type="component" value="Unassembled WGS sequence"/>
</dbReference>
<evidence type="ECO:0000313" key="10">
    <source>
        <dbReference type="Proteomes" id="UP000297861"/>
    </source>
</evidence>
<keyword evidence="5 8" id="KW-0812">Transmembrane</keyword>
<keyword evidence="10" id="KW-1185">Reference proteome</keyword>
<feature type="transmembrane region" description="Helical" evidence="8">
    <location>
        <begin position="12"/>
        <end position="34"/>
    </location>
</feature>
<feature type="transmembrane region" description="Helical" evidence="8">
    <location>
        <begin position="134"/>
        <end position="152"/>
    </location>
</feature>
<keyword evidence="6 8" id="KW-1133">Transmembrane helix</keyword>
<dbReference type="GO" id="GO:0009103">
    <property type="term" value="P:lipopolysaccharide biosynthetic process"/>
    <property type="evidence" value="ECO:0007669"/>
    <property type="project" value="UniProtKB-ARBA"/>
</dbReference>
<proteinExistence type="predicted"/>
<feature type="transmembrane region" description="Helical" evidence="8">
    <location>
        <begin position="328"/>
        <end position="351"/>
    </location>
</feature>
<dbReference type="InterPro" id="IPR050297">
    <property type="entry name" value="LipidA_mod_glycosyltrf_83"/>
</dbReference>
<keyword evidence="3" id="KW-0328">Glycosyltransferase</keyword>
<dbReference type="EMBL" id="SOML01000013">
    <property type="protein sequence ID" value="TFD93194.1"/>
    <property type="molecule type" value="Genomic_DNA"/>
</dbReference>
<evidence type="ECO:0000313" key="9">
    <source>
        <dbReference type="EMBL" id="TFD93194.1"/>
    </source>
</evidence>
<dbReference type="AlphaFoldDB" id="A0A4Y8KW37"/>
<dbReference type="OrthoDB" id="139918at2"/>
<feature type="transmembrane region" description="Helical" evidence="8">
    <location>
        <begin position="263"/>
        <end position="287"/>
    </location>
</feature>
<gene>
    <name evidence="9" type="ORF">E2605_17070</name>
</gene>
<feature type="transmembrane region" description="Helical" evidence="8">
    <location>
        <begin position="81"/>
        <end position="102"/>
    </location>
</feature>
<evidence type="ECO:0000256" key="4">
    <source>
        <dbReference type="ARBA" id="ARBA00022679"/>
    </source>
</evidence>
<evidence type="ECO:0000256" key="5">
    <source>
        <dbReference type="ARBA" id="ARBA00022692"/>
    </source>
</evidence>
<dbReference type="GO" id="GO:0005886">
    <property type="term" value="C:plasma membrane"/>
    <property type="evidence" value="ECO:0007669"/>
    <property type="project" value="UniProtKB-SubCell"/>
</dbReference>
<name>A0A4Y8KW37_9BACT</name>
<keyword evidence="4" id="KW-0808">Transferase</keyword>
<comment type="subcellular location">
    <subcellularLocation>
        <location evidence="1">Cell membrane</location>
        <topology evidence="1">Multi-pass membrane protein</topology>
    </subcellularLocation>
</comment>
<feature type="transmembrane region" description="Helical" evidence="8">
    <location>
        <begin position="109"/>
        <end position="128"/>
    </location>
</feature>
<organism evidence="9 10">
    <name type="scientific">Dysgonomonas capnocytophagoides</name>
    <dbReference type="NCBI Taxonomy" id="45254"/>
    <lineage>
        <taxon>Bacteria</taxon>
        <taxon>Pseudomonadati</taxon>
        <taxon>Bacteroidota</taxon>
        <taxon>Bacteroidia</taxon>
        <taxon>Bacteroidales</taxon>
        <taxon>Dysgonomonadaceae</taxon>
        <taxon>Dysgonomonas</taxon>
    </lineage>
</organism>
<evidence type="ECO:0000256" key="3">
    <source>
        <dbReference type="ARBA" id="ARBA00022676"/>
    </source>
</evidence>
<evidence type="ECO:0000256" key="1">
    <source>
        <dbReference type="ARBA" id="ARBA00004651"/>
    </source>
</evidence>
<protein>
    <recommendedName>
        <fullName evidence="11">Glycosyltransferase RgtA/B/C/D-like domain-containing protein</fullName>
    </recommendedName>
</protein>
<dbReference type="PANTHER" id="PTHR33908">
    <property type="entry name" value="MANNOSYLTRANSFERASE YKCB-RELATED"/>
    <property type="match status" value="1"/>
</dbReference>
<evidence type="ECO:0000256" key="6">
    <source>
        <dbReference type="ARBA" id="ARBA00022989"/>
    </source>
</evidence>
<comment type="caution">
    <text evidence="9">The sequence shown here is derived from an EMBL/GenBank/DDBJ whole genome shotgun (WGS) entry which is preliminary data.</text>
</comment>
<evidence type="ECO:0000256" key="2">
    <source>
        <dbReference type="ARBA" id="ARBA00022475"/>
    </source>
</evidence>
<dbReference type="RefSeq" id="WP_134437331.1">
    <property type="nucleotide sequence ID" value="NZ_SOML01000013.1"/>
</dbReference>
<accession>A0A4Y8KW37</accession>
<keyword evidence="2" id="KW-1003">Cell membrane</keyword>
<keyword evidence="7 8" id="KW-0472">Membrane</keyword>
<reference evidence="9 10" key="1">
    <citation type="submission" date="2019-03" db="EMBL/GenBank/DDBJ databases">
        <title>San Antonio Military Medical Center submission to MRSN (WRAIR), pending publication.</title>
        <authorList>
            <person name="Blyth D.M."/>
            <person name="Mccarthy S.L."/>
            <person name="Schall S.E."/>
            <person name="Stam J.A."/>
            <person name="Ong A.C."/>
            <person name="Mcgann P.T."/>
        </authorList>
    </citation>
    <scope>NUCLEOTIDE SEQUENCE [LARGE SCALE GENOMIC DNA]</scope>
    <source>
        <strain evidence="9 10">MRSN571793</strain>
    </source>
</reference>
<evidence type="ECO:0000256" key="8">
    <source>
        <dbReference type="SAM" id="Phobius"/>
    </source>
</evidence>
<feature type="transmembrane region" description="Helical" evidence="8">
    <location>
        <begin position="159"/>
        <end position="192"/>
    </location>
</feature>
<feature type="transmembrane region" description="Helical" evidence="8">
    <location>
        <begin position="299"/>
        <end position="322"/>
    </location>
</feature>
<dbReference type="STRING" id="1121485.GCA_000426485_02743"/>